<dbReference type="InterPro" id="IPR051675">
    <property type="entry name" value="Endo/Exo/Phosphatase_dom_1"/>
</dbReference>
<reference evidence="3" key="1">
    <citation type="submission" date="2021-04" db="EMBL/GenBank/DDBJ databases">
        <title>Taxonomic assessment of Weissella genus.</title>
        <authorList>
            <person name="Fanelli F."/>
            <person name="Chieffi D."/>
            <person name="Dell'Aquila A."/>
            <person name="Gyu-Sung C."/>
            <person name="Franz C.M.A.P."/>
            <person name="Fusco V."/>
        </authorList>
    </citation>
    <scope>NUCLEOTIDE SEQUENCE</scope>
    <source>
        <strain evidence="3">LMG 25373</strain>
    </source>
</reference>
<dbReference type="SUPFAM" id="SSF47781">
    <property type="entry name" value="RuvA domain 2-like"/>
    <property type="match status" value="1"/>
</dbReference>
<comment type="caution">
    <text evidence="3">The sequence shown here is derived from an EMBL/GenBank/DDBJ whole genome shotgun (WGS) entry which is preliminary data.</text>
</comment>
<feature type="transmembrane region" description="Helical" evidence="1">
    <location>
        <begin position="12"/>
        <end position="34"/>
    </location>
</feature>
<evidence type="ECO:0000313" key="4">
    <source>
        <dbReference type="Proteomes" id="UP001057481"/>
    </source>
</evidence>
<sequence length="227" mass="25449">MLERIKDMWRAYPKLLIGGVIGCLLLFGVGFYFINQQIDQNNSTNAELFTTSKTISKRDQQVAISNKKNNMSEKQENLNSYVDIKGAVKRPGVYKIQKNYRLESLIALAHGPTKNADLNQVNLAQVLVDQMVIYIPKKNEKIPVQFNSVNMTEKSETAASNQEKSIINLNTANQEDLLTLTGVGPSKAAAILQYRQEHGQFNNIDELKEVSGIGEKTFDKIKDVISV</sequence>
<dbReference type="NCBIfam" id="TIGR00426">
    <property type="entry name" value="competence protein ComEA helix-hairpin-helix repeat region"/>
    <property type="match status" value="1"/>
</dbReference>
<evidence type="ECO:0000313" key="3">
    <source>
        <dbReference type="EMBL" id="MCM2437549.1"/>
    </source>
</evidence>
<dbReference type="Gene3D" id="1.10.150.280">
    <property type="entry name" value="AF1531-like domain"/>
    <property type="match status" value="1"/>
</dbReference>
<feature type="domain" description="Helix-hairpin-helix DNA-binding motif class 1" evidence="2">
    <location>
        <begin position="175"/>
        <end position="194"/>
    </location>
</feature>
<dbReference type="PANTHER" id="PTHR21180:SF32">
    <property type="entry name" value="ENDONUCLEASE_EXONUCLEASE_PHOSPHATASE FAMILY DOMAIN-CONTAINING PROTEIN 1"/>
    <property type="match status" value="1"/>
</dbReference>
<dbReference type="RefSeq" id="WP_205143658.1">
    <property type="nucleotide sequence ID" value="NZ_JAFBDN010000008.1"/>
</dbReference>
<keyword evidence="1" id="KW-0812">Transmembrane</keyword>
<name>A0ABT0VI90_9LACO</name>
<feature type="domain" description="Helix-hairpin-helix DNA-binding motif class 1" evidence="2">
    <location>
        <begin position="205"/>
        <end position="224"/>
    </location>
</feature>
<dbReference type="InterPro" id="IPR003583">
    <property type="entry name" value="Hlx-hairpin-Hlx_DNA-bd_motif"/>
</dbReference>
<evidence type="ECO:0000256" key="1">
    <source>
        <dbReference type="SAM" id="Phobius"/>
    </source>
</evidence>
<dbReference type="SMART" id="SM00278">
    <property type="entry name" value="HhH1"/>
    <property type="match status" value="2"/>
</dbReference>
<dbReference type="InterPro" id="IPR004509">
    <property type="entry name" value="Competence_ComEA_HhH"/>
</dbReference>
<dbReference type="Pfam" id="PF10531">
    <property type="entry name" value="SLBB"/>
    <property type="match status" value="1"/>
</dbReference>
<keyword evidence="1" id="KW-1133">Transmembrane helix</keyword>
<evidence type="ECO:0000259" key="2">
    <source>
        <dbReference type="SMART" id="SM00278"/>
    </source>
</evidence>
<dbReference type="Gene3D" id="3.10.20.600">
    <property type="match status" value="1"/>
</dbReference>
<proteinExistence type="predicted"/>
<accession>A0ABT0VI90</accession>
<dbReference type="InterPro" id="IPR019554">
    <property type="entry name" value="Soluble_ligand-bd"/>
</dbReference>
<dbReference type="InterPro" id="IPR010994">
    <property type="entry name" value="RuvA_2-like"/>
</dbReference>
<gene>
    <name evidence="3" type="ORF">KAK10_06465</name>
</gene>
<dbReference type="Pfam" id="PF12836">
    <property type="entry name" value="HHH_3"/>
    <property type="match status" value="1"/>
</dbReference>
<protein>
    <submittedName>
        <fullName evidence="3">Helix-hairpin-helix domain-containing protein</fullName>
    </submittedName>
</protein>
<dbReference type="PANTHER" id="PTHR21180">
    <property type="entry name" value="ENDONUCLEASE/EXONUCLEASE/PHOSPHATASE FAMILY DOMAIN-CONTAINING PROTEIN 1"/>
    <property type="match status" value="1"/>
</dbReference>
<keyword evidence="4" id="KW-1185">Reference proteome</keyword>
<organism evidence="3 4">
    <name type="scientific">Periweissella beninensis</name>
    <dbReference type="NCBI Taxonomy" id="504936"/>
    <lineage>
        <taxon>Bacteria</taxon>
        <taxon>Bacillati</taxon>
        <taxon>Bacillota</taxon>
        <taxon>Bacilli</taxon>
        <taxon>Lactobacillales</taxon>
        <taxon>Lactobacillaceae</taxon>
        <taxon>Periweissella</taxon>
    </lineage>
</organism>
<dbReference type="Proteomes" id="UP001057481">
    <property type="component" value="Unassembled WGS sequence"/>
</dbReference>
<keyword evidence="1" id="KW-0472">Membrane</keyword>
<dbReference type="EMBL" id="JAGMVS010000065">
    <property type="protein sequence ID" value="MCM2437549.1"/>
    <property type="molecule type" value="Genomic_DNA"/>
</dbReference>